<dbReference type="InterPro" id="IPR027417">
    <property type="entry name" value="P-loop_NTPase"/>
</dbReference>
<evidence type="ECO:0000256" key="12">
    <source>
        <dbReference type="ARBA" id="ARBA00029757"/>
    </source>
</evidence>
<evidence type="ECO:0000256" key="9">
    <source>
        <dbReference type="ARBA" id="ARBA00022777"/>
    </source>
</evidence>
<evidence type="ECO:0000256" key="5">
    <source>
        <dbReference type="ARBA" id="ARBA00022516"/>
    </source>
</evidence>
<evidence type="ECO:0000256" key="8">
    <source>
        <dbReference type="ARBA" id="ARBA00022741"/>
    </source>
</evidence>
<dbReference type="InterPro" id="IPR003758">
    <property type="entry name" value="LpxK"/>
</dbReference>
<dbReference type="EMBL" id="JBHSAV010000045">
    <property type="protein sequence ID" value="MFC3976681.1"/>
    <property type="molecule type" value="Genomic_DNA"/>
</dbReference>
<evidence type="ECO:0000256" key="13">
    <source>
        <dbReference type="HAMAP-Rule" id="MF_00409"/>
    </source>
</evidence>
<evidence type="ECO:0000313" key="15">
    <source>
        <dbReference type="Proteomes" id="UP001595766"/>
    </source>
</evidence>
<comment type="similarity">
    <text evidence="13">Belongs to the LpxK family.</text>
</comment>
<dbReference type="Pfam" id="PF02606">
    <property type="entry name" value="LpxK"/>
    <property type="match status" value="1"/>
</dbReference>
<keyword evidence="11 13" id="KW-0443">Lipid metabolism</keyword>
<comment type="caution">
    <text evidence="14">The sequence shown here is derived from an EMBL/GenBank/DDBJ whole genome shotgun (WGS) entry which is preliminary data.</text>
</comment>
<comment type="catalytic activity">
    <reaction evidence="13">
        <text>a lipid A disaccharide + ATP = a lipid IVA + ADP + H(+)</text>
        <dbReference type="Rhea" id="RHEA:67840"/>
        <dbReference type="ChEBI" id="CHEBI:15378"/>
        <dbReference type="ChEBI" id="CHEBI:30616"/>
        <dbReference type="ChEBI" id="CHEBI:176343"/>
        <dbReference type="ChEBI" id="CHEBI:176425"/>
        <dbReference type="ChEBI" id="CHEBI:456216"/>
        <dbReference type="EC" id="2.7.1.130"/>
    </reaction>
</comment>
<keyword evidence="8 13" id="KW-0547">Nucleotide-binding</keyword>
<dbReference type="PANTHER" id="PTHR42724:SF1">
    <property type="entry name" value="TETRAACYLDISACCHARIDE 4'-KINASE, MITOCHONDRIAL-RELATED"/>
    <property type="match status" value="1"/>
</dbReference>
<evidence type="ECO:0000256" key="7">
    <source>
        <dbReference type="ARBA" id="ARBA00022679"/>
    </source>
</evidence>
<evidence type="ECO:0000256" key="6">
    <source>
        <dbReference type="ARBA" id="ARBA00022556"/>
    </source>
</evidence>
<dbReference type="SUPFAM" id="SSF52540">
    <property type="entry name" value="P-loop containing nucleoside triphosphate hydrolases"/>
    <property type="match status" value="1"/>
</dbReference>
<reference evidence="15" key="1">
    <citation type="journal article" date="2019" name="Int. J. Syst. Evol. Microbiol.">
        <title>The Global Catalogue of Microorganisms (GCM) 10K type strain sequencing project: providing services to taxonomists for standard genome sequencing and annotation.</title>
        <authorList>
            <consortium name="The Broad Institute Genomics Platform"/>
            <consortium name="The Broad Institute Genome Sequencing Center for Infectious Disease"/>
            <person name="Wu L."/>
            <person name="Ma J."/>
        </authorList>
    </citation>
    <scope>NUCLEOTIDE SEQUENCE [LARGE SCALE GENOMIC DNA]</scope>
    <source>
        <strain evidence="15">CECT 8551</strain>
    </source>
</reference>
<keyword evidence="15" id="KW-1185">Reference proteome</keyword>
<dbReference type="PANTHER" id="PTHR42724">
    <property type="entry name" value="TETRAACYLDISACCHARIDE 4'-KINASE"/>
    <property type="match status" value="1"/>
</dbReference>
<evidence type="ECO:0000256" key="2">
    <source>
        <dbReference type="ARBA" id="ARBA00004870"/>
    </source>
</evidence>
<comment type="function">
    <text evidence="1 13">Transfers the gamma-phosphate of ATP to the 4'-position of a tetraacyldisaccharide 1-phosphate intermediate (termed DS-1-P) to form tetraacyldisaccharide 1,4'-bis-phosphate (lipid IVA).</text>
</comment>
<keyword evidence="9 13" id="KW-0418">Kinase</keyword>
<dbReference type="Proteomes" id="UP001595766">
    <property type="component" value="Unassembled WGS sequence"/>
</dbReference>
<dbReference type="GO" id="GO:0009029">
    <property type="term" value="F:lipid-A 4'-kinase activity"/>
    <property type="evidence" value="ECO:0007669"/>
    <property type="project" value="UniProtKB-EC"/>
</dbReference>
<keyword evidence="7 13" id="KW-0808">Transferase</keyword>
<keyword evidence="6 13" id="KW-0441">Lipid A biosynthesis</keyword>
<dbReference type="HAMAP" id="MF_00409">
    <property type="entry name" value="LpxK"/>
    <property type="match status" value="1"/>
</dbReference>
<name>A0ABV8EK92_9BACT</name>
<keyword evidence="10 13" id="KW-0067">ATP-binding</keyword>
<accession>A0ABV8EK92</accession>
<feature type="binding site" evidence="13">
    <location>
        <begin position="47"/>
        <end position="54"/>
    </location>
    <ligand>
        <name>ATP</name>
        <dbReference type="ChEBI" id="CHEBI:30616"/>
    </ligand>
</feature>
<dbReference type="RefSeq" id="WP_241296297.1">
    <property type="nucleotide sequence ID" value="NZ_JAKZGR010000013.1"/>
</dbReference>
<evidence type="ECO:0000313" key="14">
    <source>
        <dbReference type="EMBL" id="MFC3976681.1"/>
    </source>
</evidence>
<gene>
    <name evidence="13 14" type="primary">lpxK</name>
    <name evidence="14" type="ORF">ACFOUP_09865</name>
</gene>
<comment type="pathway">
    <text evidence="2 13">Glycolipid biosynthesis; lipid IV(A) biosynthesis; lipid IV(A) from (3R)-3-hydroxytetradecanoyl-[acyl-carrier-protein] and UDP-N-acetyl-alpha-D-glucosamine: step 6/6.</text>
</comment>
<sequence>MRWFDPLLLPFSISYDLATRLRNHLFDIGFKKSKNFTVPTVVIGNLSMGGTGKTPFVEFLIELLSEHYQITTLSRGYGRKSKGYILADDSSTASQIGDEPFQIYEKYKEKINVAVGEKRVLAIPQILVDSPDTSLILLDDAFQHRYVLADYQILLTTYHKPFFEDQIVPKGTLRESMVGASRADMIIVTKCPKDLDEGERNAFRQQIRKYNQKANIIFVGIRYGTPKSSSLDLLESKSDVITVSGIANDTLFKNEASRIFQVKHTFSYTDHHHYTLKDINKIAQKCREFPNSVILTTEKDAVKLKAPIFRDYLAEIPIFAWPITIDIQREDKAFIKNTIINIIKEKDYEK</sequence>
<proteinExistence type="inferred from homology"/>
<organism evidence="14 15">
    <name type="scientific">Belliella kenyensis</name>
    <dbReference type="NCBI Taxonomy" id="1472724"/>
    <lineage>
        <taxon>Bacteria</taxon>
        <taxon>Pseudomonadati</taxon>
        <taxon>Bacteroidota</taxon>
        <taxon>Cytophagia</taxon>
        <taxon>Cytophagales</taxon>
        <taxon>Cyclobacteriaceae</taxon>
        <taxon>Belliella</taxon>
    </lineage>
</organism>
<keyword evidence="5 13" id="KW-0444">Lipid biosynthesis</keyword>
<evidence type="ECO:0000256" key="3">
    <source>
        <dbReference type="ARBA" id="ARBA00012071"/>
    </source>
</evidence>
<protein>
    <recommendedName>
        <fullName evidence="4 13">Tetraacyldisaccharide 4'-kinase</fullName>
        <ecNumber evidence="3 13">2.7.1.130</ecNumber>
    </recommendedName>
    <alternativeName>
        <fullName evidence="12 13">Lipid A 4'-kinase</fullName>
    </alternativeName>
</protein>
<dbReference type="NCBIfam" id="TIGR00682">
    <property type="entry name" value="lpxK"/>
    <property type="match status" value="1"/>
</dbReference>
<dbReference type="EC" id="2.7.1.130" evidence="3 13"/>
<evidence type="ECO:0000256" key="10">
    <source>
        <dbReference type="ARBA" id="ARBA00022840"/>
    </source>
</evidence>
<evidence type="ECO:0000256" key="4">
    <source>
        <dbReference type="ARBA" id="ARBA00016436"/>
    </source>
</evidence>
<evidence type="ECO:0000256" key="1">
    <source>
        <dbReference type="ARBA" id="ARBA00002274"/>
    </source>
</evidence>
<evidence type="ECO:0000256" key="11">
    <source>
        <dbReference type="ARBA" id="ARBA00023098"/>
    </source>
</evidence>